<organism evidence="2 3">
    <name type="scientific">Mariniblastus fucicola</name>
    <dbReference type="NCBI Taxonomy" id="980251"/>
    <lineage>
        <taxon>Bacteria</taxon>
        <taxon>Pseudomonadati</taxon>
        <taxon>Planctomycetota</taxon>
        <taxon>Planctomycetia</taxon>
        <taxon>Pirellulales</taxon>
        <taxon>Pirellulaceae</taxon>
        <taxon>Mariniblastus</taxon>
    </lineage>
</organism>
<proteinExistence type="predicted"/>
<dbReference type="RefSeq" id="WP_075083163.1">
    <property type="nucleotide sequence ID" value="NZ_CP042912.1"/>
</dbReference>
<name>A0A5B9PF50_9BACT</name>
<evidence type="ECO:0000256" key="1">
    <source>
        <dbReference type="SAM" id="SignalP"/>
    </source>
</evidence>
<dbReference type="EMBL" id="CP042912">
    <property type="protein sequence ID" value="QEG21533.1"/>
    <property type="molecule type" value="Genomic_DNA"/>
</dbReference>
<feature type="signal peptide" evidence="1">
    <location>
        <begin position="1"/>
        <end position="24"/>
    </location>
</feature>
<protein>
    <submittedName>
        <fullName evidence="2">Uncharacterized protein</fullName>
    </submittedName>
</protein>
<keyword evidence="3" id="KW-1185">Reference proteome</keyword>
<keyword evidence="1" id="KW-0732">Signal</keyword>
<dbReference type="KEGG" id="mff:MFFC18_13890"/>
<evidence type="ECO:0000313" key="3">
    <source>
        <dbReference type="Proteomes" id="UP000322214"/>
    </source>
</evidence>
<evidence type="ECO:0000313" key="2">
    <source>
        <dbReference type="EMBL" id="QEG21533.1"/>
    </source>
</evidence>
<sequence precursor="true">MLRFVYTSTILLIFLFCVASVAQAQRPSVNTTVQLPTVSNFSINTVVSVPDGGTMYIGGIGRGSEFATRRPNQRSSSRSVAGPGVSISASLIVGSEVDAELERRGRLAIARKARPSIHGTAAEKAKASFLAKHLGRGWK</sequence>
<feature type="chain" id="PRO_5022901339" evidence="1">
    <location>
        <begin position="25"/>
        <end position="139"/>
    </location>
</feature>
<dbReference type="AlphaFoldDB" id="A0A5B9PF50"/>
<accession>A0A5B9PF50</accession>
<dbReference type="Proteomes" id="UP000322214">
    <property type="component" value="Chromosome"/>
</dbReference>
<dbReference type="STRING" id="980251.GCA_001642875_00362"/>
<gene>
    <name evidence="2" type="ORF">MFFC18_13890</name>
</gene>
<reference evidence="2 3" key="1">
    <citation type="submission" date="2019-08" db="EMBL/GenBank/DDBJ databases">
        <title>Deep-cultivation of Planctomycetes and their phenomic and genomic characterization uncovers novel biology.</title>
        <authorList>
            <person name="Wiegand S."/>
            <person name="Jogler M."/>
            <person name="Boedeker C."/>
            <person name="Pinto D."/>
            <person name="Vollmers J."/>
            <person name="Rivas-Marin E."/>
            <person name="Kohn T."/>
            <person name="Peeters S.H."/>
            <person name="Heuer A."/>
            <person name="Rast P."/>
            <person name="Oberbeckmann S."/>
            <person name="Bunk B."/>
            <person name="Jeske O."/>
            <person name="Meyerdierks A."/>
            <person name="Storesund J.E."/>
            <person name="Kallscheuer N."/>
            <person name="Luecker S."/>
            <person name="Lage O.M."/>
            <person name="Pohl T."/>
            <person name="Merkel B.J."/>
            <person name="Hornburger P."/>
            <person name="Mueller R.-W."/>
            <person name="Bruemmer F."/>
            <person name="Labrenz M."/>
            <person name="Spormann A.M."/>
            <person name="Op den Camp H."/>
            <person name="Overmann J."/>
            <person name="Amann R."/>
            <person name="Jetten M.S.M."/>
            <person name="Mascher T."/>
            <person name="Medema M.H."/>
            <person name="Devos D.P."/>
            <person name="Kaster A.-K."/>
            <person name="Ovreas L."/>
            <person name="Rohde M."/>
            <person name="Galperin M.Y."/>
            <person name="Jogler C."/>
        </authorList>
    </citation>
    <scope>NUCLEOTIDE SEQUENCE [LARGE SCALE GENOMIC DNA]</scope>
    <source>
        <strain evidence="2 3">FC18</strain>
    </source>
</reference>